<sequence length="775" mass="87851">MRYLYTHFYLYKIMQNVQLNKSVKMKVAQPPGTVQYIVKTTDTLASISLRYNTTPSELSRLNHLNSYLLWPGQSLFVPKGCREKDSSDVELEDSSNYLHSIPKNVSHSAKSAVQSSMDESPDFIFDFHKDDDELSRKYLKVYSKLITDGQGIVSGVFLITKQTVMFNPDVSDHLVIEHGRQPYIIKLDIKAIRKISFYEDIADMVTDNIKMQFLPSKCLNLNNLSPGLHAYPGVIVCEETGKEFSLADMHKAYKKHNSMQDDLPVNCVETETQNKNTDDVHSEDKTQDFEDAHMHQGSSVLKVCSSHNDSILMEDRNLSSTPKHSLKKDGIEIQFKHVSEDLSKNQIKLLSSGKSVDDHKHFISLEKNSVKSGETSPDSAYLTAQSISSTEISDTEKLYPVLINQNFNINKRNIDISKDSGISDMHHYSSQVSQDAHHLLQTTSSIINEAHESKELNSYADSLIDSHTDFQPHDVSRKNQIEHYVDPMIYLSISVGKNYWIHDDSKFVNIMGVAQNRNVKKMQHWFAIPKEWVDQLYEFLIHWAPNLKINPYLTLDDIDQNLLTSQSSSPSAIENLLMADESNRSSKSGSIASLGSITRSDADEDLELFENSALLSKRQSYELYRRLPSRAVGHSWELVYSTSVHGISLLTLYRNFQSYESPALIIIKDEKDVVFGSFLSEPPKISDGFYGNGESMLFSFKDGKLKIYKWSGKNNFFIKGSKNSFVIGGGDGIFGLWLDEDLDRGRSHSCRTFDNLTLSGNEDFKCAGLEAWGMI</sequence>
<dbReference type="SUPFAM" id="SSF54106">
    <property type="entry name" value="LysM domain"/>
    <property type="match status" value="1"/>
</dbReference>
<dbReference type="CDD" id="cd00118">
    <property type="entry name" value="LysM"/>
    <property type="match status" value="1"/>
</dbReference>
<organism evidence="7 8">
    <name type="scientific">Hydra vulgaris</name>
    <name type="common">Hydra</name>
    <name type="synonym">Hydra attenuata</name>
    <dbReference type="NCBI Taxonomy" id="6087"/>
    <lineage>
        <taxon>Eukaryota</taxon>
        <taxon>Metazoa</taxon>
        <taxon>Cnidaria</taxon>
        <taxon>Hydrozoa</taxon>
        <taxon>Hydroidolina</taxon>
        <taxon>Anthoathecata</taxon>
        <taxon>Aplanulata</taxon>
        <taxon>Hydridae</taxon>
        <taxon>Hydra</taxon>
    </lineage>
</organism>
<evidence type="ECO:0000313" key="8">
    <source>
        <dbReference type="RefSeq" id="XP_065652617.1"/>
    </source>
</evidence>
<protein>
    <recommendedName>
        <fullName evidence="4">Oxidation resistance protein 1</fullName>
    </recommendedName>
</protein>
<keyword evidence="8" id="KW-0675">Receptor</keyword>
<comment type="subcellular location">
    <subcellularLocation>
        <location evidence="1">Mitochondrion</location>
    </subcellularLocation>
</comment>
<evidence type="ECO:0000256" key="1">
    <source>
        <dbReference type="ARBA" id="ARBA00004173"/>
    </source>
</evidence>
<dbReference type="SMART" id="SM00584">
    <property type="entry name" value="TLDc"/>
    <property type="match status" value="1"/>
</dbReference>
<dbReference type="SMART" id="SM00257">
    <property type="entry name" value="LysM"/>
    <property type="match status" value="1"/>
</dbReference>
<evidence type="ECO:0000256" key="3">
    <source>
        <dbReference type="ARBA" id="ARBA00023128"/>
    </source>
</evidence>
<accession>A0ABM4BTY6</accession>
<dbReference type="PANTHER" id="PTHR23354:SF62">
    <property type="entry name" value="MUSTARD, ISOFORM V"/>
    <property type="match status" value="1"/>
</dbReference>
<dbReference type="Pfam" id="PF07534">
    <property type="entry name" value="TLD"/>
    <property type="match status" value="1"/>
</dbReference>
<name>A0ABM4BTY6_HYDVU</name>
<dbReference type="Gene3D" id="3.10.350.10">
    <property type="entry name" value="LysM domain"/>
    <property type="match status" value="1"/>
</dbReference>
<feature type="domain" description="TLDc" evidence="6">
    <location>
        <begin position="612"/>
        <end position="775"/>
    </location>
</feature>
<proteinExistence type="inferred from homology"/>
<dbReference type="InterPro" id="IPR036779">
    <property type="entry name" value="LysM_dom_sf"/>
</dbReference>
<evidence type="ECO:0000256" key="4">
    <source>
        <dbReference type="ARBA" id="ARBA00040604"/>
    </source>
</evidence>
<evidence type="ECO:0000259" key="5">
    <source>
        <dbReference type="SMART" id="SM00257"/>
    </source>
</evidence>
<dbReference type="InterPro" id="IPR018392">
    <property type="entry name" value="LysM"/>
</dbReference>
<keyword evidence="3" id="KW-0496">Mitochondrion</keyword>
<dbReference type="InterPro" id="IPR006571">
    <property type="entry name" value="TLDc_dom"/>
</dbReference>
<evidence type="ECO:0000256" key="2">
    <source>
        <dbReference type="ARBA" id="ARBA00009540"/>
    </source>
</evidence>
<feature type="domain" description="LysM" evidence="5">
    <location>
        <begin position="35"/>
        <end position="78"/>
    </location>
</feature>
<reference evidence="8" key="1">
    <citation type="submission" date="2025-08" db="UniProtKB">
        <authorList>
            <consortium name="RefSeq"/>
        </authorList>
    </citation>
    <scope>IDENTIFICATION</scope>
</reference>
<evidence type="ECO:0000313" key="7">
    <source>
        <dbReference type="Proteomes" id="UP001652625"/>
    </source>
</evidence>
<dbReference type="GeneID" id="101235772"/>
<dbReference type="PANTHER" id="PTHR23354">
    <property type="entry name" value="NUCLEOLAR PROTEIN 7/ESTROGEN RECEPTOR COACTIVATOR-RELATED"/>
    <property type="match status" value="1"/>
</dbReference>
<dbReference type="RefSeq" id="XP_065652617.1">
    <property type="nucleotide sequence ID" value="XM_065796545.1"/>
</dbReference>
<dbReference type="Proteomes" id="UP001652625">
    <property type="component" value="Chromosome 04"/>
</dbReference>
<evidence type="ECO:0000259" key="6">
    <source>
        <dbReference type="SMART" id="SM00584"/>
    </source>
</evidence>
<keyword evidence="7" id="KW-1185">Reference proteome</keyword>
<gene>
    <name evidence="8" type="primary">LOC101235772</name>
</gene>
<dbReference type="Pfam" id="PF01476">
    <property type="entry name" value="LysM"/>
    <property type="match status" value="1"/>
</dbReference>
<comment type="similarity">
    <text evidence="2">Belongs to the OXR1 family.</text>
</comment>